<comment type="caution">
    <text evidence="9">The sequence shown here is derived from an EMBL/GenBank/DDBJ whole genome shotgun (WGS) entry which is preliminary data.</text>
</comment>
<dbReference type="AlphaFoldDB" id="D5PFD7"/>
<keyword evidence="3" id="KW-0645">Protease</keyword>
<dbReference type="RefSeq" id="WP_007168874.1">
    <property type="nucleotide sequence ID" value="NZ_GG770554.1"/>
</dbReference>
<proteinExistence type="inferred from homology"/>
<keyword evidence="10" id="KW-1185">Reference proteome</keyword>
<gene>
    <name evidence="9" type="ORF">HMPREF0591_4885</name>
</gene>
<reference evidence="9 10" key="1">
    <citation type="submission" date="2010-04" db="EMBL/GenBank/DDBJ databases">
        <authorList>
            <person name="Muzny D."/>
            <person name="Qin X."/>
            <person name="Deng J."/>
            <person name="Jiang H."/>
            <person name="Liu Y."/>
            <person name="Qu J."/>
            <person name="Song X.-Z."/>
            <person name="Zhang L."/>
            <person name="Thornton R."/>
            <person name="Coyle M."/>
            <person name="Francisco L."/>
            <person name="Jackson L."/>
            <person name="Javaid M."/>
            <person name="Korchina V."/>
            <person name="Kovar C."/>
            <person name="Mata R."/>
            <person name="Mathew T."/>
            <person name="Ngo R."/>
            <person name="Nguyen L."/>
            <person name="Nguyen N."/>
            <person name="Okwuonu G."/>
            <person name="Ongeri F."/>
            <person name="Pham C."/>
            <person name="Simmons D."/>
            <person name="Wilczek-Boney K."/>
            <person name="Hale W."/>
            <person name="Jakkamsetti A."/>
            <person name="Pham P."/>
            <person name="Ruth R."/>
            <person name="San Lucas F."/>
            <person name="Warren J."/>
            <person name="Zhang J."/>
            <person name="Zhao Z."/>
            <person name="Zhou C."/>
            <person name="Zhu D."/>
            <person name="Lee S."/>
            <person name="Bess C."/>
            <person name="Blankenburg K."/>
            <person name="Forbes L."/>
            <person name="Fu Q."/>
            <person name="Gubbala S."/>
            <person name="Hirani K."/>
            <person name="Jayaseelan J.C."/>
            <person name="Lara F."/>
            <person name="Munidasa M."/>
            <person name="Palculict T."/>
            <person name="Patil S."/>
            <person name="Pu L.-L."/>
            <person name="Saada N."/>
            <person name="Tang L."/>
            <person name="Weissenberger G."/>
            <person name="Zhu Y."/>
            <person name="Hemphill L."/>
            <person name="Shang Y."/>
            <person name="Youmans B."/>
            <person name="Ayvaz T."/>
            <person name="Ross M."/>
            <person name="Santibanez J."/>
            <person name="Aqrawi P."/>
            <person name="Gross S."/>
            <person name="Joshi V."/>
            <person name="Fowler G."/>
            <person name="Nazareth L."/>
            <person name="Reid J."/>
            <person name="Worley K."/>
            <person name="Petrosino J."/>
            <person name="Highlander S."/>
            <person name="Gibbs R."/>
        </authorList>
    </citation>
    <scope>NUCLEOTIDE SEQUENCE [LARGE SCALE GENOMIC DNA]</scope>
    <source>
        <strain evidence="9 10">ATCC BAA-614</strain>
    </source>
</reference>
<evidence type="ECO:0000256" key="2">
    <source>
        <dbReference type="ARBA" id="ARBA00022438"/>
    </source>
</evidence>
<dbReference type="HOGENOM" id="CLU_047249_1_0_11"/>
<feature type="binding site" evidence="8">
    <location>
        <position position="357"/>
    </location>
    <ligand>
        <name>Zn(2+)</name>
        <dbReference type="ChEBI" id="CHEBI:29105"/>
        <label>2</label>
    </ligand>
</feature>
<dbReference type="GO" id="GO:0046872">
    <property type="term" value="F:metal ion binding"/>
    <property type="evidence" value="ECO:0007669"/>
    <property type="project" value="UniProtKB-UniRule"/>
</dbReference>
<comment type="cofactor">
    <cofactor evidence="8">
        <name>a divalent metal cation</name>
        <dbReference type="ChEBI" id="CHEBI:60240"/>
    </cofactor>
    <text evidence="8">Binds 2 divalent metal cations per subunit.</text>
</comment>
<feature type="binding site" evidence="8">
    <location>
        <position position="219"/>
    </location>
    <ligand>
        <name>Zn(2+)</name>
        <dbReference type="ChEBI" id="CHEBI:29105"/>
        <label>2</label>
    </ligand>
</feature>
<keyword evidence="5" id="KW-0378">Hydrolase</keyword>
<evidence type="ECO:0000256" key="6">
    <source>
        <dbReference type="PIRNR" id="PIRNR001123"/>
    </source>
</evidence>
<dbReference type="PANTHER" id="PTHR32481:SF0">
    <property type="entry name" value="AMINOPEPTIDASE YPDE-RELATED"/>
    <property type="match status" value="1"/>
</dbReference>
<evidence type="ECO:0000256" key="1">
    <source>
        <dbReference type="ARBA" id="ARBA00006272"/>
    </source>
</evidence>
<dbReference type="InterPro" id="IPR023367">
    <property type="entry name" value="Peptidase_M42_dom2"/>
</dbReference>
<organism evidence="9 10">
    <name type="scientific">Mycobacterium parascrofulaceum ATCC BAA-614</name>
    <dbReference type="NCBI Taxonomy" id="525368"/>
    <lineage>
        <taxon>Bacteria</taxon>
        <taxon>Bacillati</taxon>
        <taxon>Actinomycetota</taxon>
        <taxon>Actinomycetes</taxon>
        <taxon>Mycobacteriales</taxon>
        <taxon>Mycobacteriaceae</taxon>
        <taxon>Mycobacterium</taxon>
        <taxon>Mycobacterium simiae complex</taxon>
    </lineage>
</organism>
<dbReference type="Proteomes" id="UP000003653">
    <property type="component" value="Unassembled WGS sequence"/>
</dbReference>
<dbReference type="SUPFAM" id="SSF53187">
    <property type="entry name" value="Zn-dependent exopeptidases"/>
    <property type="match status" value="1"/>
</dbReference>
<feature type="binding site" evidence="8">
    <location>
        <position position="254"/>
    </location>
    <ligand>
        <name>Zn(2+)</name>
        <dbReference type="ChEBI" id="CHEBI:29105"/>
        <label>2</label>
    </ligand>
</feature>
<evidence type="ECO:0000256" key="8">
    <source>
        <dbReference type="PIRSR" id="PIRSR001123-2"/>
    </source>
</evidence>
<evidence type="ECO:0000256" key="5">
    <source>
        <dbReference type="ARBA" id="ARBA00022801"/>
    </source>
</evidence>
<evidence type="ECO:0000256" key="3">
    <source>
        <dbReference type="ARBA" id="ARBA00022670"/>
    </source>
</evidence>
<sequence length="389" mass="41728">MIHPPRKDLMATREDNATDLLQELLWAYGPCGQEDQVRAVCARELQPVVDDMWTDDAGNLIGYVGANPPAGDNNRSHRHRVSSAAEPGVATRVMAHMDELSMLVKRVEPDGALHVTQLGTMYPGNFGLGPVAVLGEHETLTAVLTLGSEHTTLESHRIWETKPDKGDRALDWHHVYVFTGLSTDELEVAGVRPGTRVCVERGKRTLVEFGGYLGSNFLDDRAAATALLRAARMLRERGQRPVDDVYFVFTTNEEIGGVGGTYASGSLPGTLTLALEVGPTEREYSTSVAGGPIVGYSDALCVYDKDVADRLMGIATKLGLSPQAAVLGAFESDASHSKAAGLTPRAGLLCVPTLSTHGYEVIPRSAIDDMASVVVEFVLQPGAHARGED</sequence>
<dbReference type="Pfam" id="PF05343">
    <property type="entry name" value="Peptidase_M42"/>
    <property type="match status" value="1"/>
</dbReference>
<dbReference type="GO" id="GO:0004177">
    <property type="term" value="F:aminopeptidase activity"/>
    <property type="evidence" value="ECO:0007669"/>
    <property type="project" value="UniProtKB-UniRule"/>
</dbReference>
<dbReference type="eggNOG" id="COG1363">
    <property type="taxonomic scope" value="Bacteria"/>
</dbReference>
<feature type="binding site" evidence="8">
    <location>
        <position position="219"/>
    </location>
    <ligand>
        <name>Zn(2+)</name>
        <dbReference type="ChEBI" id="CHEBI:29105"/>
        <label>1</label>
    </ligand>
</feature>
<dbReference type="SUPFAM" id="SSF101821">
    <property type="entry name" value="Aminopeptidase/glucanase lid domain"/>
    <property type="match status" value="1"/>
</dbReference>
<accession>D5PFD7</accession>
<protein>
    <submittedName>
        <fullName evidence="9">M42 glutamyl aminopeptidase</fullName>
    </submittedName>
</protein>
<dbReference type="Gene3D" id="3.40.630.10">
    <property type="entry name" value="Zn peptidases"/>
    <property type="match status" value="1"/>
</dbReference>
<evidence type="ECO:0000313" key="9">
    <source>
        <dbReference type="EMBL" id="EFG75207.1"/>
    </source>
</evidence>
<evidence type="ECO:0000256" key="4">
    <source>
        <dbReference type="ARBA" id="ARBA00022723"/>
    </source>
</evidence>
<dbReference type="EMBL" id="ADNV01000332">
    <property type="protein sequence ID" value="EFG75207.1"/>
    <property type="molecule type" value="Genomic_DNA"/>
</dbReference>
<dbReference type="PANTHER" id="PTHR32481">
    <property type="entry name" value="AMINOPEPTIDASE"/>
    <property type="match status" value="1"/>
</dbReference>
<dbReference type="InterPro" id="IPR051464">
    <property type="entry name" value="Peptidase_M42_aminopept"/>
</dbReference>
<dbReference type="GO" id="GO:0006508">
    <property type="term" value="P:proteolysis"/>
    <property type="evidence" value="ECO:0007669"/>
    <property type="project" value="UniProtKB-KW"/>
</dbReference>
<keyword evidence="4 8" id="KW-0479">Metal-binding</keyword>
<keyword evidence="2 9" id="KW-0031">Aminopeptidase</keyword>
<evidence type="ECO:0000256" key="7">
    <source>
        <dbReference type="PIRSR" id="PIRSR001123-1"/>
    </source>
</evidence>
<name>D5PFD7_9MYCO</name>
<feature type="binding site" evidence="8">
    <location>
        <position position="96"/>
    </location>
    <ligand>
        <name>Zn(2+)</name>
        <dbReference type="ChEBI" id="CHEBI:29105"/>
        <label>1</label>
    </ligand>
</feature>
<dbReference type="PIRSF" id="PIRSF001123">
    <property type="entry name" value="PepA_GA"/>
    <property type="match status" value="1"/>
</dbReference>
<evidence type="ECO:0000313" key="10">
    <source>
        <dbReference type="Proteomes" id="UP000003653"/>
    </source>
</evidence>
<dbReference type="InterPro" id="IPR008007">
    <property type="entry name" value="Peptidase_M42"/>
</dbReference>
<comment type="similarity">
    <text evidence="1 6">Belongs to the peptidase M42 family.</text>
</comment>
<feature type="active site" description="Proton acceptor" evidence="7">
    <location>
        <position position="253"/>
    </location>
</feature>
<feature type="binding site" evidence="8">
    <location>
        <position position="276"/>
    </location>
    <ligand>
        <name>Zn(2+)</name>
        <dbReference type="ChEBI" id="CHEBI:29105"/>
        <label>1</label>
    </ligand>
</feature>
<dbReference type="Gene3D" id="2.40.30.40">
    <property type="entry name" value="Peptidase M42, domain 2"/>
    <property type="match status" value="1"/>
</dbReference>